<dbReference type="GO" id="GO:0036503">
    <property type="term" value="P:ERAD pathway"/>
    <property type="evidence" value="ECO:0007669"/>
    <property type="project" value="EnsemblFungi"/>
</dbReference>
<dbReference type="GO" id="GO:0071361">
    <property type="term" value="P:cellular response to ethanol"/>
    <property type="evidence" value="ECO:0007669"/>
    <property type="project" value="EnsemblFungi"/>
</dbReference>
<protein>
    <recommendedName>
        <fullName evidence="6">RING-type E3 ubiquitin transferase</fullName>
        <ecNumber evidence="6">2.3.2.27</ecNumber>
    </recommendedName>
</protein>
<evidence type="ECO:0000256" key="6">
    <source>
        <dbReference type="ARBA" id="ARBA00012483"/>
    </source>
</evidence>
<dbReference type="GO" id="GO:0000151">
    <property type="term" value="C:ubiquitin ligase complex"/>
    <property type="evidence" value="ECO:0007669"/>
    <property type="project" value="InterPro"/>
</dbReference>
<evidence type="ECO:0000256" key="9">
    <source>
        <dbReference type="ARBA" id="ARBA00022786"/>
    </source>
</evidence>
<evidence type="ECO:0000256" key="7">
    <source>
        <dbReference type="ARBA" id="ARBA00022490"/>
    </source>
</evidence>
<name>Q6BW50_DEBHA</name>
<evidence type="ECO:0000256" key="5">
    <source>
        <dbReference type="ARBA" id="ARBA00007434"/>
    </source>
</evidence>
<dbReference type="UniPathway" id="UPA00143"/>
<dbReference type="OMA" id="WLTEIAM"/>
<comment type="pathway">
    <text evidence="4">Protein modification; protein ubiquitination.</text>
</comment>
<evidence type="ECO:0000256" key="3">
    <source>
        <dbReference type="ARBA" id="ARBA00004496"/>
    </source>
</evidence>
<dbReference type="AlphaFoldDB" id="Q6BW50"/>
<keyword evidence="7" id="KW-0963">Cytoplasm</keyword>
<accession>Q6BW50</accession>
<dbReference type="RefSeq" id="XP_457569.2">
    <property type="nucleotide sequence ID" value="XM_457569.1"/>
</dbReference>
<keyword evidence="8" id="KW-0808">Transferase</keyword>
<gene>
    <name evidence="13" type="ordered locus">DEHA2B14366g</name>
</gene>
<comment type="similarity">
    <text evidence="5">Belongs to the ubiquitin conjugation factor E4 family.</text>
</comment>
<evidence type="ECO:0000256" key="8">
    <source>
        <dbReference type="ARBA" id="ARBA00022679"/>
    </source>
</evidence>
<dbReference type="GO" id="GO:0005737">
    <property type="term" value="C:cytoplasm"/>
    <property type="evidence" value="ECO:0007669"/>
    <property type="project" value="UniProtKB-SubCell"/>
</dbReference>
<dbReference type="KEGG" id="dha:DEHA2B14366g"/>
<keyword evidence="9" id="KW-0833">Ubl conjugation pathway</keyword>
<dbReference type="FunFam" id="3.30.40.10:FF:000055">
    <property type="entry name" value="Ubiquitin conjugation factor e4 a"/>
    <property type="match status" value="1"/>
</dbReference>
<dbReference type="GeneID" id="2913532"/>
<dbReference type="GO" id="GO:0034450">
    <property type="term" value="F:ubiquitin-ubiquitin ligase activity"/>
    <property type="evidence" value="ECO:0007669"/>
    <property type="project" value="EnsemblFungi"/>
</dbReference>
<dbReference type="GO" id="GO:0006511">
    <property type="term" value="P:ubiquitin-dependent protein catabolic process"/>
    <property type="evidence" value="ECO:0007669"/>
    <property type="project" value="EnsemblFungi"/>
</dbReference>
<dbReference type="InterPro" id="IPR019474">
    <property type="entry name" value="Ub_conjug_fac_E4_core"/>
</dbReference>
<dbReference type="PANTHER" id="PTHR13931:SF2">
    <property type="entry name" value="UBIQUITIN CONJUGATION FACTOR E4 B"/>
    <property type="match status" value="1"/>
</dbReference>
<dbReference type="InterPro" id="IPR013083">
    <property type="entry name" value="Znf_RING/FYVE/PHD"/>
</dbReference>
<dbReference type="FunCoup" id="Q6BW50">
    <property type="interactions" value="1314"/>
</dbReference>
<evidence type="ECO:0000313" key="14">
    <source>
        <dbReference type="Proteomes" id="UP000000599"/>
    </source>
</evidence>
<evidence type="ECO:0000256" key="1">
    <source>
        <dbReference type="ARBA" id="ARBA00000900"/>
    </source>
</evidence>
<dbReference type="PANTHER" id="PTHR13931">
    <property type="entry name" value="UBIQUITINATION FACTOR E4"/>
    <property type="match status" value="1"/>
</dbReference>
<dbReference type="VEuPathDB" id="FungiDB:DEHA2B14366g"/>
<evidence type="ECO:0000256" key="2">
    <source>
        <dbReference type="ARBA" id="ARBA00004123"/>
    </source>
</evidence>
<reference evidence="13 14" key="1">
    <citation type="journal article" date="2004" name="Nature">
        <title>Genome evolution in yeasts.</title>
        <authorList>
            <consortium name="Genolevures"/>
            <person name="Dujon B."/>
            <person name="Sherman D."/>
            <person name="Fischer G."/>
            <person name="Durrens P."/>
            <person name="Casaregola S."/>
            <person name="Lafontaine I."/>
            <person name="de Montigny J."/>
            <person name="Marck C."/>
            <person name="Neuveglise C."/>
            <person name="Talla E."/>
            <person name="Goffard N."/>
            <person name="Frangeul L."/>
            <person name="Aigle M."/>
            <person name="Anthouard V."/>
            <person name="Babour A."/>
            <person name="Barbe V."/>
            <person name="Barnay S."/>
            <person name="Blanchin S."/>
            <person name="Beckerich J.M."/>
            <person name="Beyne E."/>
            <person name="Bleykasten C."/>
            <person name="Boisrame A."/>
            <person name="Boyer J."/>
            <person name="Cattolico L."/>
            <person name="Confanioleri F."/>
            <person name="de Daruvar A."/>
            <person name="Despons L."/>
            <person name="Fabre E."/>
            <person name="Fairhead C."/>
            <person name="Ferry-Dumazet H."/>
            <person name="Groppi A."/>
            <person name="Hantraye F."/>
            <person name="Hennequin C."/>
            <person name="Jauniaux N."/>
            <person name="Joyet P."/>
            <person name="Kachouri R."/>
            <person name="Kerrest A."/>
            <person name="Koszul R."/>
            <person name="Lemaire M."/>
            <person name="Lesur I."/>
            <person name="Ma L."/>
            <person name="Muller H."/>
            <person name="Nicaud J.M."/>
            <person name="Nikolski M."/>
            <person name="Oztas S."/>
            <person name="Ozier-Kalogeropoulos O."/>
            <person name="Pellenz S."/>
            <person name="Potier S."/>
            <person name="Richard G.F."/>
            <person name="Straub M.L."/>
            <person name="Suleau A."/>
            <person name="Swennene D."/>
            <person name="Tekaia F."/>
            <person name="Wesolowski-Louvel M."/>
            <person name="Westhof E."/>
            <person name="Wirth B."/>
            <person name="Zeniou-Meyer M."/>
            <person name="Zivanovic I."/>
            <person name="Bolotin-Fukuhara M."/>
            <person name="Thierry A."/>
            <person name="Bouchier C."/>
            <person name="Caudron B."/>
            <person name="Scarpelli C."/>
            <person name="Gaillardin C."/>
            <person name="Weissenbach J."/>
            <person name="Wincker P."/>
            <person name="Souciet J.L."/>
        </authorList>
    </citation>
    <scope>NUCLEOTIDE SEQUENCE [LARGE SCALE GENOMIC DNA]</scope>
    <source>
        <strain evidence="14">ATCC 36239 / CBS 767 / BCRC 21394 / JCM 1990 / NBRC 0083 / IGC 2968</strain>
    </source>
</reference>
<dbReference type="GO" id="GO:0005634">
    <property type="term" value="C:nucleus"/>
    <property type="evidence" value="ECO:0007669"/>
    <property type="project" value="UniProtKB-SubCell"/>
</dbReference>
<feature type="compositionally biased region" description="Polar residues" evidence="11">
    <location>
        <begin position="51"/>
        <end position="63"/>
    </location>
</feature>
<keyword evidence="14" id="KW-1185">Reference proteome</keyword>
<dbReference type="Proteomes" id="UP000000599">
    <property type="component" value="Chromosome B"/>
</dbReference>
<dbReference type="HOGENOM" id="CLU_003224_0_1_1"/>
<dbReference type="SUPFAM" id="SSF57850">
    <property type="entry name" value="RING/U-box"/>
    <property type="match status" value="1"/>
</dbReference>
<keyword evidence="10" id="KW-0539">Nucleus</keyword>
<feature type="region of interest" description="Disordered" evidence="11">
    <location>
        <begin position="813"/>
        <end position="835"/>
    </location>
</feature>
<dbReference type="eggNOG" id="KOG2042">
    <property type="taxonomic scope" value="Eukaryota"/>
</dbReference>
<feature type="domain" description="U-box" evidence="12">
    <location>
        <begin position="988"/>
        <end position="1062"/>
    </location>
</feature>
<dbReference type="OrthoDB" id="20295at2759"/>
<dbReference type="InParanoid" id="Q6BW50"/>
<organism evidence="13 14">
    <name type="scientific">Debaryomyces hansenii (strain ATCC 36239 / CBS 767 / BCRC 21394 / JCM 1990 / NBRC 0083 / IGC 2968)</name>
    <name type="common">Yeast</name>
    <name type="synonym">Torulaspora hansenii</name>
    <dbReference type="NCBI Taxonomy" id="284592"/>
    <lineage>
        <taxon>Eukaryota</taxon>
        <taxon>Fungi</taxon>
        <taxon>Dikarya</taxon>
        <taxon>Ascomycota</taxon>
        <taxon>Saccharomycotina</taxon>
        <taxon>Pichiomycetes</taxon>
        <taxon>Debaryomycetaceae</taxon>
        <taxon>Debaryomyces</taxon>
    </lineage>
</organism>
<dbReference type="InterPro" id="IPR003613">
    <property type="entry name" value="Ubox_domain"/>
</dbReference>
<comment type="catalytic activity">
    <reaction evidence="1">
        <text>S-ubiquitinyl-[E2 ubiquitin-conjugating enzyme]-L-cysteine + [acceptor protein]-L-lysine = [E2 ubiquitin-conjugating enzyme]-L-cysteine + N(6)-ubiquitinyl-[acceptor protein]-L-lysine.</text>
        <dbReference type="EC" id="2.3.2.27"/>
    </reaction>
</comment>
<dbReference type="STRING" id="284592.Q6BW50"/>
<dbReference type="EC" id="2.3.2.27" evidence="6"/>
<dbReference type="GO" id="GO:0070936">
    <property type="term" value="P:protein K48-linked ubiquitination"/>
    <property type="evidence" value="ECO:0007669"/>
    <property type="project" value="EnsemblFungi"/>
</dbReference>
<proteinExistence type="inferred from homology"/>
<dbReference type="SMART" id="SM00504">
    <property type="entry name" value="Ubox"/>
    <property type="match status" value="1"/>
</dbReference>
<feature type="region of interest" description="Disordered" evidence="11">
    <location>
        <begin position="1"/>
        <end position="94"/>
    </location>
</feature>
<dbReference type="InterPro" id="IPR045132">
    <property type="entry name" value="UBE4"/>
</dbReference>
<evidence type="ECO:0000256" key="11">
    <source>
        <dbReference type="SAM" id="MobiDB-lite"/>
    </source>
</evidence>
<dbReference type="PROSITE" id="PS51698">
    <property type="entry name" value="U_BOX"/>
    <property type="match status" value="1"/>
</dbReference>
<dbReference type="Gene3D" id="3.30.40.10">
    <property type="entry name" value="Zinc/RING finger domain, C3HC4 (zinc finger)"/>
    <property type="match status" value="1"/>
</dbReference>
<dbReference type="CDD" id="cd16657">
    <property type="entry name" value="RING-Ubox_UBE4A"/>
    <property type="match status" value="1"/>
</dbReference>
<dbReference type="Pfam" id="PF04564">
    <property type="entry name" value="U-box"/>
    <property type="match status" value="1"/>
</dbReference>
<comment type="subcellular location">
    <subcellularLocation>
        <location evidence="3">Cytoplasm</location>
    </subcellularLocation>
    <subcellularLocation>
        <location evidence="2">Nucleus</location>
    </subcellularLocation>
</comment>
<sequence>MSDSNDIRAKRLARLAAMGGSNTGSSNQINKSTSNSPSQEPSTPKEEPKQVLQSHNSNLPSETSESKPAATPKAPAPKAPAPKTNPSDSSISKLNPEEQIAKWLSTEVEGIFQATIDKSHTSTGLVYLSNLAFELESEKTLLSKDNLESVFMEILNELGVPAAYKSPVEYLFQIYQKSFRLKRIVPKKDPLYETKISVVNSILSLSCSYGFICFQVPDMYVNNDIKLAIDVLINNPDMSGFLVDIVNESVEQESLLEFLNIILPTLSAKLYKVNLNDSSYSKYLSIFETLVSIKAVAAVFSQVDGFQPPNKKEGLDFENKTLLGSLLRLSPLLDSVSKYYFTENVGNLSKVQVNSTYESLQNEYKVVSDRLFFIVDKLIRGSSQTRQAILTWFGDLINLSHLRRGSHADLNKLPSDGIMFNISLILIKLSLPFLEYPTFSKLDKIDGDYFGCSNLINISEESRVNSSIPEANDYYNGIDKSTPANFISDCFFLTLTYLHYGVGGIYNHHDRLKNQIKQMTSRVEMIENNQVPPGTNPMMAHVLRSQLPMLTKSLNSLKATKHSIQAIFSFRSMQLDMFDFIIGATTFITKLIDPSHQHPRQKLKIPLFKIGAVSQLDDHEFLQTKTPVPWKYYPEFMLEGIINYCKFITNFRGCPLVDNHEKLSSFVEFSIILLRCPELIGNPHMKAHLVEVLFIGSLPMTNGEPGFIASIFNSNQLVIDNILYSLLDFYVMVEKTGASSQFYDKFNSRYYISVILEELWKNEIYREQLADYSRNNVDFFIRFIARMLNDTTYLLDETFNELNSIHNYQRELEKRANGQPPNTEELGSDEELTNNLNSSERKAKSYVGLSNKTMELFKLFSKQTPRGFELPEIVDRLAGMLNYNLQIMVGPKCSNLKVRDPMKYDFDPKRTLSDLCEIYCNLSNQGNFIVAVARDTRSFSLEYFRKAERILSTRTYTSPKVIENLIKFAQKADEQRQTDEDEELELGEVPDEFLDPLMFILMEDPVILPGSKISIDRSTIKAHLLSDSTDPFNRMPLKLEDVVEDVELKQKIQEFKRSKKAEKLSQNQDVEMTDA</sequence>
<evidence type="ECO:0000259" key="12">
    <source>
        <dbReference type="PROSITE" id="PS51698"/>
    </source>
</evidence>
<evidence type="ECO:0000256" key="4">
    <source>
        <dbReference type="ARBA" id="ARBA00004906"/>
    </source>
</evidence>
<dbReference type="GO" id="GO:0031398">
    <property type="term" value="P:positive regulation of protein ubiquitination"/>
    <property type="evidence" value="ECO:0007669"/>
    <property type="project" value="EnsemblFungi"/>
</dbReference>
<dbReference type="Pfam" id="PF10408">
    <property type="entry name" value="Ufd2P_core"/>
    <property type="match status" value="1"/>
</dbReference>
<feature type="compositionally biased region" description="Polar residues" evidence="11">
    <location>
        <begin position="23"/>
        <end position="42"/>
    </location>
</feature>
<evidence type="ECO:0000256" key="10">
    <source>
        <dbReference type="ARBA" id="ARBA00023242"/>
    </source>
</evidence>
<dbReference type="EMBL" id="CR382134">
    <property type="protein sequence ID" value="CAG85580.2"/>
    <property type="molecule type" value="Genomic_DNA"/>
</dbReference>
<evidence type="ECO:0000313" key="13">
    <source>
        <dbReference type="EMBL" id="CAG85580.2"/>
    </source>
</evidence>